<keyword evidence="1" id="KW-0732">Signal</keyword>
<evidence type="ECO:0000313" key="3">
    <source>
        <dbReference type="Proteomes" id="UP000494165"/>
    </source>
</evidence>
<dbReference type="AlphaFoldDB" id="A0A8S1DPV9"/>
<protein>
    <recommendedName>
        <fullName evidence="4">Paramyosin</fullName>
    </recommendedName>
</protein>
<gene>
    <name evidence="2" type="ORF">CLODIP_2_CD05435</name>
</gene>
<organism evidence="2 3">
    <name type="scientific">Cloeon dipterum</name>
    <dbReference type="NCBI Taxonomy" id="197152"/>
    <lineage>
        <taxon>Eukaryota</taxon>
        <taxon>Metazoa</taxon>
        <taxon>Ecdysozoa</taxon>
        <taxon>Arthropoda</taxon>
        <taxon>Hexapoda</taxon>
        <taxon>Insecta</taxon>
        <taxon>Pterygota</taxon>
        <taxon>Palaeoptera</taxon>
        <taxon>Ephemeroptera</taxon>
        <taxon>Pisciforma</taxon>
        <taxon>Baetidae</taxon>
        <taxon>Cloeon</taxon>
    </lineage>
</organism>
<feature type="signal peptide" evidence="1">
    <location>
        <begin position="1"/>
        <end position="15"/>
    </location>
</feature>
<keyword evidence="3" id="KW-1185">Reference proteome</keyword>
<dbReference type="OrthoDB" id="8190635at2759"/>
<dbReference type="EMBL" id="CADEPI010000433">
    <property type="protein sequence ID" value="CAB3385794.1"/>
    <property type="molecule type" value="Genomic_DNA"/>
</dbReference>
<comment type="caution">
    <text evidence="2">The sequence shown here is derived from an EMBL/GenBank/DDBJ whole genome shotgun (WGS) entry which is preliminary data.</text>
</comment>
<proteinExistence type="predicted"/>
<dbReference type="PANTHER" id="PTHR39960:SF1">
    <property type="entry name" value="LD34147P"/>
    <property type="match status" value="1"/>
</dbReference>
<accession>A0A8S1DPV9</accession>
<dbReference type="GO" id="GO:0005886">
    <property type="term" value="C:plasma membrane"/>
    <property type="evidence" value="ECO:0007669"/>
    <property type="project" value="TreeGrafter"/>
</dbReference>
<evidence type="ECO:0000313" key="2">
    <source>
        <dbReference type="EMBL" id="CAB3385794.1"/>
    </source>
</evidence>
<feature type="chain" id="PRO_5035912655" description="Paramyosin" evidence="1">
    <location>
        <begin position="16"/>
        <end position="570"/>
    </location>
</feature>
<dbReference type="PANTHER" id="PTHR39960">
    <property type="entry name" value="LD34147P"/>
    <property type="match status" value="1"/>
</dbReference>
<name>A0A8S1DPV9_9INSE</name>
<evidence type="ECO:0000256" key="1">
    <source>
        <dbReference type="SAM" id="SignalP"/>
    </source>
</evidence>
<evidence type="ECO:0008006" key="4">
    <source>
        <dbReference type="Google" id="ProtNLM"/>
    </source>
</evidence>
<sequence length="570" mass="63847">MFAWWVLMRFVFIQCELGGDKFRKCPLKAHLCASALVLFYLSRERQQALVRRSLRSATFSRQPPTGPAAPTLNNAEIMTNFLSLVCILLLAAFASLTCAQQRKEITIEQLAEGVLALNKDLKDNSNRLERHEFRERHLGEHLKKSIASLDKLLKQQQNSIDILRSSVSGIITTLNQREERDRVQMQDLKNILDDVRAEIKKGGESNAPNEELRQIRERLEQLSVNEGAGAGETNDLVTAAKILQEAAQKLFSGETKFEEHNSASQTLLETLKSEVDRLKDIKAKSEYEAEDETTLGMVLEAVEAAQKMITESKSNQTTSPDVSVLKDEILAANDAVAEKIVKHIDEAQKNTDRELVGVSALLTDVKNDTAKSVRSLKNLEKVAVQTADRVEESRKTIDLSGQQSLYEIRKNVKANIEYMNETIRESFEQMSALILANQTKTVQNMSSHLEHEISQVWRQIGIMYSQLTQSVSTLDKLQNQTETYVNGSLTTMGSMSGKVGQLRGTMTEVDGNLNYLLGKIALVTREFNMIKRELGVALDQARSDFAKLHTAAEGKQPILDPIDDNLVSKK</sequence>
<reference evidence="2 3" key="1">
    <citation type="submission" date="2020-04" db="EMBL/GenBank/DDBJ databases">
        <authorList>
            <person name="Alioto T."/>
            <person name="Alioto T."/>
            <person name="Gomez Garrido J."/>
        </authorList>
    </citation>
    <scope>NUCLEOTIDE SEQUENCE [LARGE SCALE GENOMIC DNA]</scope>
</reference>
<dbReference type="Proteomes" id="UP000494165">
    <property type="component" value="Unassembled WGS sequence"/>
</dbReference>